<reference evidence="2 4" key="2">
    <citation type="submission" date="2018-06" db="EMBL/GenBank/DDBJ databases">
        <authorList>
            <consortium name="Pathogen Informatics"/>
            <person name="Doyle S."/>
        </authorList>
    </citation>
    <scope>NUCLEOTIDE SEQUENCE [LARGE SCALE GENOMIC DNA]</scope>
    <source>
        <strain evidence="2 4">NCTC12437</strain>
    </source>
</reference>
<organism evidence="2 4">
    <name type="scientific">Legionella birminghamensis</name>
    <dbReference type="NCBI Taxonomy" id="28083"/>
    <lineage>
        <taxon>Bacteria</taxon>
        <taxon>Pseudomonadati</taxon>
        <taxon>Pseudomonadota</taxon>
        <taxon>Gammaproteobacteria</taxon>
        <taxon>Legionellales</taxon>
        <taxon>Legionellaceae</taxon>
        <taxon>Legionella</taxon>
    </lineage>
</organism>
<evidence type="ECO:0000313" key="4">
    <source>
        <dbReference type="Proteomes" id="UP000255066"/>
    </source>
</evidence>
<dbReference type="Proteomes" id="UP000255066">
    <property type="component" value="Unassembled WGS sequence"/>
</dbReference>
<reference evidence="1 3" key="1">
    <citation type="submission" date="2015-11" db="EMBL/GenBank/DDBJ databases">
        <title>Genomic analysis of 38 Legionella species identifies large and diverse effector repertoires.</title>
        <authorList>
            <person name="Burstein D."/>
            <person name="Amaro F."/>
            <person name="Zusman T."/>
            <person name="Lifshitz Z."/>
            <person name="Cohen O."/>
            <person name="Gilbert J.A."/>
            <person name="Pupko T."/>
            <person name="Shuman H.A."/>
            <person name="Segal G."/>
        </authorList>
    </citation>
    <scope>NUCLEOTIDE SEQUENCE [LARGE SCALE GENOMIC DNA]</scope>
    <source>
        <strain evidence="1 3">CDC#1407-AL-14</strain>
    </source>
</reference>
<dbReference type="EMBL" id="UGNW01000001">
    <property type="protein sequence ID" value="STX30683.1"/>
    <property type="molecule type" value="Genomic_DNA"/>
</dbReference>
<evidence type="ECO:0000313" key="3">
    <source>
        <dbReference type="Proteomes" id="UP000054735"/>
    </source>
</evidence>
<gene>
    <name evidence="1" type="ORF">Lbir_1081</name>
    <name evidence="2" type="ORF">NCTC12437_00444</name>
</gene>
<protein>
    <submittedName>
        <fullName evidence="2">Uncharacterized protein</fullName>
    </submittedName>
</protein>
<sequence>MKRKTDSNTRNPVSAKKIKTFNDFFQPNNNWVNLYGKDYISFLKSYYPIYFKGDAPDYEKIKADILIPYAKKSNNNAHEVFKSLFKMPYVNTKTIVTYDLQHIESEFGASIQAHGVEETKGGMYNLLLMCISNQVRVPSSYWGAFISGSPNISPVGHGPYYLIYSMPGINQSSVPHSNVNLSDVARILVPFTENKEILKDKLEEMTQCNLIDPQAKDIFIDKLVTYEEFLSQLRSYVKKKSVLQGADDQLFFKSSPSIPPGPIDDKGLEDVSHSALLEWDI</sequence>
<accession>A0A378I6P9</accession>
<dbReference type="OrthoDB" id="9996178at2"/>
<dbReference type="Proteomes" id="UP000054735">
    <property type="component" value="Unassembled WGS sequence"/>
</dbReference>
<keyword evidence="3" id="KW-1185">Reference proteome</keyword>
<dbReference type="RefSeq" id="WP_058523174.1">
    <property type="nucleotide sequence ID" value="NZ_CAAAHV010000037.1"/>
</dbReference>
<name>A0A378I6P9_9GAMM</name>
<dbReference type="EMBL" id="LNXT01000013">
    <property type="protein sequence ID" value="KTC73819.1"/>
    <property type="molecule type" value="Genomic_DNA"/>
</dbReference>
<dbReference type="AlphaFoldDB" id="A0A378I6P9"/>
<evidence type="ECO:0000313" key="2">
    <source>
        <dbReference type="EMBL" id="STX30683.1"/>
    </source>
</evidence>
<evidence type="ECO:0000313" key="1">
    <source>
        <dbReference type="EMBL" id="KTC73819.1"/>
    </source>
</evidence>
<proteinExistence type="predicted"/>